<name>A0A1I7K8V6_9BURK</name>
<evidence type="ECO:0000256" key="3">
    <source>
        <dbReference type="ARBA" id="ARBA00022729"/>
    </source>
</evidence>
<reference evidence="8" key="1">
    <citation type="submission" date="2016-10" db="EMBL/GenBank/DDBJ databases">
        <authorList>
            <person name="Varghese N."/>
            <person name="Submissions S."/>
        </authorList>
    </citation>
    <scope>NUCLEOTIDE SEQUENCE [LARGE SCALE GENOMIC DNA]</scope>
    <source>
        <strain evidence="8">CGMCC 1.11014</strain>
    </source>
</reference>
<proteinExistence type="predicted"/>
<evidence type="ECO:0000313" key="8">
    <source>
        <dbReference type="Proteomes" id="UP000199391"/>
    </source>
</evidence>
<dbReference type="RefSeq" id="WP_093556740.1">
    <property type="nucleotide sequence ID" value="NZ_FPBO01000015.1"/>
</dbReference>
<evidence type="ECO:0000256" key="5">
    <source>
        <dbReference type="ARBA" id="ARBA00023288"/>
    </source>
</evidence>
<evidence type="ECO:0000256" key="2">
    <source>
        <dbReference type="ARBA" id="ARBA00022475"/>
    </source>
</evidence>
<accession>A0A1I7K8V6</accession>
<dbReference type="OrthoDB" id="9784230at2"/>
<evidence type="ECO:0000256" key="4">
    <source>
        <dbReference type="ARBA" id="ARBA00023136"/>
    </source>
</evidence>
<dbReference type="EMBL" id="FPBO01000015">
    <property type="protein sequence ID" value="SFU93858.1"/>
    <property type="molecule type" value="Genomic_DNA"/>
</dbReference>
<feature type="domain" description="ABC transporter substrate-binding protein PnrA-like" evidence="6">
    <location>
        <begin position="43"/>
        <end position="356"/>
    </location>
</feature>
<protein>
    <submittedName>
        <fullName evidence="7">Nucleoside-binding protein</fullName>
    </submittedName>
</protein>
<dbReference type="PANTHER" id="PTHR34296:SF2">
    <property type="entry name" value="ABC TRANSPORTER GUANOSINE-BINDING PROTEIN NUPN"/>
    <property type="match status" value="1"/>
</dbReference>
<comment type="subcellular location">
    <subcellularLocation>
        <location evidence="1">Cell membrane</location>
    </subcellularLocation>
</comment>
<evidence type="ECO:0000256" key="1">
    <source>
        <dbReference type="ARBA" id="ARBA00004236"/>
    </source>
</evidence>
<dbReference type="Gene3D" id="3.40.50.2300">
    <property type="match status" value="2"/>
</dbReference>
<sequence>MEQTVRALSLKLCALAGLLLALYGLAYLDQRLSARENDGSRLRVALFINGTLGDKSFFDAAARGMAHARLTLPVRTRVIEGGTDPTRWEAALTDLADSGEYDVVVAGTFTMVPYVQKLAAGFPAMRFIVFDASVDYRACACANVYSMLFRQNEGAYLAGFLAARLMRQGLPGAPAGSALGVVGGMRFPVIEDFVIGFGAGARAADPEVRILSQYANAFSDPAAGKEIAKAQFGQGAGLVFHAAGATGQGVNEAAAEAGRYAIAVDMDQYALYSESHPRRAAGIVTSVLKAVDAGLLRALRLQLDGGLAYGSAESLGLAEGGIRLARRSRVLDAAPEPLWRELEAQRDAIVAGRIRVPGAFAAVPR</sequence>
<keyword evidence="2" id="KW-1003">Cell membrane</keyword>
<dbReference type="PANTHER" id="PTHR34296">
    <property type="entry name" value="TRANSCRIPTIONAL ACTIVATOR PROTEIN MED"/>
    <property type="match status" value="1"/>
</dbReference>
<evidence type="ECO:0000259" key="6">
    <source>
        <dbReference type="Pfam" id="PF02608"/>
    </source>
</evidence>
<gene>
    <name evidence="7" type="ORF">SAMN05216552_1015109</name>
</gene>
<dbReference type="STRING" id="1035707.SAMN05216552_1015109"/>
<dbReference type="GO" id="GO:0005886">
    <property type="term" value="C:plasma membrane"/>
    <property type="evidence" value="ECO:0007669"/>
    <property type="project" value="UniProtKB-SubCell"/>
</dbReference>
<dbReference type="Proteomes" id="UP000199391">
    <property type="component" value="Unassembled WGS sequence"/>
</dbReference>
<organism evidence="7 8">
    <name type="scientific">Pseudoduganella namucuonensis</name>
    <dbReference type="NCBI Taxonomy" id="1035707"/>
    <lineage>
        <taxon>Bacteria</taxon>
        <taxon>Pseudomonadati</taxon>
        <taxon>Pseudomonadota</taxon>
        <taxon>Betaproteobacteria</taxon>
        <taxon>Burkholderiales</taxon>
        <taxon>Oxalobacteraceae</taxon>
        <taxon>Telluria group</taxon>
        <taxon>Pseudoduganella</taxon>
    </lineage>
</organism>
<keyword evidence="4" id="KW-0472">Membrane</keyword>
<dbReference type="InterPro" id="IPR050957">
    <property type="entry name" value="BMP_lipoprotein"/>
</dbReference>
<keyword evidence="8" id="KW-1185">Reference proteome</keyword>
<keyword evidence="3" id="KW-0732">Signal</keyword>
<keyword evidence="5" id="KW-0449">Lipoprotein</keyword>
<dbReference type="Pfam" id="PF02608">
    <property type="entry name" value="Bmp"/>
    <property type="match status" value="1"/>
</dbReference>
<dbReference type="AlphaFoldDB" id="A0A1I7K8V6"/>
<dbReference type="InterPro" id="IPR003760">
    <property type="entry name" value="PnrA-like"/>
</dbReference>
<evidence type="ECO:0000313" key="7">
    <source>
        <dbReference type="EMBL" id="SFU93858.1"/>
    </source>
</evidence>